<dbReference type="InterPro" id="IPR050229">
    <property type="entry name" value="GlpE_sulfurtransferase"/>
</dbReference>
<dbReference type="Proteomes" id="UP000028549">
    <property type="component" value="Unassembled WGS sequence"/>
</dbReference>
<dbReference type="CDD" id="cd00158">
    <property type="entry name" value="RHOD"/>
    <property type="match status" value="1"/>
</dbReference>
<dbReference type="Pfam" id="PF00581">
    <property type="entry name" value="Rhodanese"/>
    <property type="match status" value="1"/>
</dbReference>
<dbReference type="OrthoDB" id="9800872at2"/>
<proteinExistence type="predicted"/>
<name>A0A084GXJ6_METID</name>
<accession>A0A084GXJ6</accession>
<comment type="caution">
    <text evidence="2">The sequence shown here is derived from an EMBL/GenBank/DDBJ whole genome shotgun (WGS) entry which is preliminary data.</text>
</comment>
<reference evidence="2 3" key="1">
    <citation type="journal article" date="2005" name="Int. J. Syst. Evol. Microbiol.">
        <title>Bacillus cibi sp. nov., isolated from jeotgal, a traditional Korean fermented seafood.</title>
        <authorList>
            <person name="Yoon J.H."/>
            <person name="Lee C.H."/>
            <person name="Oh T.K."/>
        </authorList>
    </citation>
    <scope>NUCLEOTIDE SEQUENCE [LARGE SCALE GENOMIC DNA]</scope>
    <source>
        <strain evidence="2 3">DSM 16189</strain>
    </source>
</reference>
<gene>
    <name evidence="2" type="ORF">GS18_0213280</name>
</gene>
<protein>
    <submittedName>
        <fullName evidence="2">Rhodanese</fullName>
    </submittedName>
</protein>
<dbReference type="EMBL" id="JNVC02000005">
    <property type="protein sequence ID" value="KEZ52058.1"/>
    <property type="molecule type" value="Genomic_DNA"/>
</dbReference>
<evidence type="ECO:0000313" key="3">
    <source>
        <dbReference type="Proteomes" id="UP000028549"/>
    </source>
</evidence>
<dbReference type="STRING" id="246786.GS18_0213280"/>
<feature type="domain" description="Rhodanese" evidence="1">
    <location>
        <begin position="39"/>
        <end position="119"/>
    </location>
</feature>
<dbReference type="InterPro" id="IPR001763">
    <property type="entry name" value="Rhodanese-like_dom"/>
</dbReference>
<dbReference type="InterPro" id="IPR036873">
    <property type="entry name" value="Rhodanese-like_dom_sf"/>
</dbReference>
<dbReference type="AlphaFoldDB" id="A0A084GXJ6"/>
<evidence type="ECO:0000259" key="1">
    <source>
        <dbReference type="PROSITE" id="PS50206"/>
    </source>
</evidence>
<dbReference type="PROSITE" id="PS50206">
    <property type="entry name" value="RHODANESE_3"/>
    <property type="match status" value="1"/>
</dbReference>
<dbReference type="Gene3D" id="3.40.250.10">
    <property type="entry name" value="Rhodanese-like domain"/>
    <property type="match status" value="1"/>
</dbReference>
<dbReference type="PANTHER" id="PTHR43031:SF17">
    <property type="entry name" value="SULFURTRANSFERASE YTWF-RELATED"/>
    <property type="match status" value="1"/>
</dbReference>
<dbReference type="SMART" id="SM00450">
    <property type="entry name" value="RHOD"/>
    <property type="match status" value="1"/>
</dbReference>
<dbReference type="PANTHER" id="PTHR43031">
    <property type="entry name" value="FAD-DEPENDENT OXIDOREDUCTASE"/>
    <property type="match status" value="1"/>
</dbReference>
<evidence type="ECO:0000313" key="2">
    <source>
        <dbReference type="EMBL" id="KEZ52058.1"/>
    </source>
</evidence>
<keyword evidence="3" id="KW-1185">Reference proteome</keyword>
<organism evidence="2 3">
    <name type="scientific">Metabacillus indicus</name>
    <name type="common">Bacillus indicus</name>
    <dbReference type="NCBI Taxonomy" id="246786"/>
    <lineage>
        <taxon>Bacteria</taxon>
        <taxon>Bacillati</taxon>
        <taxon>Bacillota</taxon>
        <taxon>Bacilli</taxon>
        <taxon>Bacillales</taxon>
        <taxon>Bacillaceae</taxon>
        <taxon>Metabacillus</taxon>
    </lineage>
</organism>
<dbReference type="RefSeq" id="WP_029566913.1">
    <property type="nucleotide sequence ID" value="NZ_CP176757.1"/>
</dbReference>
<sequence length="119" mass="13484">MEIVQYVLIGLLLLFLIKRLMPAKGIRAISTAQLKEQLDDRSKQFIDVRTPAEYKGRHLKGFKNMPLHQLAQKAQLLSKDREVVVICQSGMRSQSACKTLKKLGFKDVTNVKGGMNAWN</sequence>
<dbReference type="SUPFAM" id="SSF52821">
    <property type="entry name" value="Rhodanese/Cell cycle control phosphatase"/>
    <property type="match status" value="1"/>
</dbReference>